<feature type="transmembrane region" description="Helical" evidence="9">
    <location>
        <begin position="172"/>
        <end position="189"/>
    </location>
</feature>
<keyword evidence="5" id="KW-0997">Cell inner membrane</keyword>
<feature type="transmembrane region" description="Helical" evidence="9">
    <location>
        <begin position="108"/>
        <end position="129"/>
    </location>
</feature>
<evidence type="ECO:0000256" key="1">
    <source>
        <dbReference type="ARBA" id="ARBA00004429"/>
    </source>
</evidence>
<dbReference type="EMBL" id="JAVDQT010000013">
    <property type="protein sequence ID" value="MDR6434668.1"/>
    <property type="molecule type" value="Genomic_DNA"/>
</dbReference>
<protein>
    <recommendedName>
        <fullName evidence="9">Transport permease protein</fullName>
    </recommendedName>
</protein>
<reference evidence="11 12" key="1">
    <citation type="submission" date="2023-07" db="EMBL/GenBank/DDBJ databases">
        <title>Sorghum-associated microbial communities from plants grown in Nebraska, USA.</title>
        <authorList>
            <person name="Schachtman D."/>
        </authorList>
    </citation>
    <scope>NUCLEOTIDE SEQUENCE [LARGE SCALE GENOMIC DNA]</scope>
    <source>
        <strain evidence="11 12">DS1730</strain>
    </source>
</reference>
<comment type="subcellular location">
    <subcellularLocation>
        <location evidence="1 9">Cell inner membrane</location>
        <topology evidence="1 9">Multi-pass membrane protein</topology>
    </subcellularLocation>
</comment>
<evidence type="ECO:0000313" key="12">
    <source>
        <dbReference type="Proteomes" id="UP001184614"/>
    </source>
</evidence>
<organism evidence="11 12">
    <name type="scientific">Brucella pseudogrignonensis</name>
    <dbReference type="NCBI Taxonomy" id="419475"/>
    <lineage>
        <taxon>Bacteria</taxon>
        <taxon>Pseudomonadati</taxon>
        <taxon>Pseudomonadota</taxon>
        <taxon>Alphaproteobacteria</taxon>
        <taxon>Hyphomicrobiales</taxon>
        <taxon>Brucellaceae</taxon>
        <taxon>Brucella/Ochrobactrum group</taxon>
        <taxon>Brucella</taxon>
    </lineage>
</organism>
<evidence type="ECO:0000256" key="8">
    <source>
        <dbReference type="ARBA" id="ARBA00023136"/>
    </source>
</evidence>
<dbReference type="Pfam" id="PF01061">
    <property type="entry name" value="ABC2_membrane"/>
    <property type="match status" value="1"/>
</dbReference>
<keyword evidence="4 9" id="KW-1003">Cell membrane</keyword>
<feature type="transmembrane region" description="Helical" evidence="9">
    <location>
        <begin position="30"/>
        <end position="49"/>
    </location>
</feature>
<comment type="caution">
    <text evidence="11">The sequence shown here is derived from an EMBL/GenBank/DDBJ whole genome shotgun (WGS) entry which is preliminary data.</text>
</comment>
<keyword evidence="7 9" id="KW-1133">Transmembrane helix</keyword>
<evidence type="ECO:0000256" key="4">
    <source>
        <dbReference type="ARBA" id="ARBA00022475"/>
    </source>
</evidence>
<evidence type="ECO:0000259" key="10">
    <source>
        <dbReference type="PROSITE" id="PS51012"/>
    </source>
</evidence>
<evidence type="ECO:0000256" key="2">
    <source>
        <dbReference type="ARBA" id="ARBA00007783"/>
    </source>
</evidence>
<accession>A0ABU1MF30</accession>
<dbReference type="Proteomes" id="UP001184614">
    <property type="component" value="Unassembled WGS sequence"/>
</dbReference>
<gene>
    <name evidence="11" type="ORF">J2782_004421</name>
</gene>
<dbReference type="InterPro" id="IPR047817">
    <property type="entry name" value="ABC2_TM_bact-type"/>
</dbReference>
<keyword evidence="3 9" id="KW-0813">Transport</keyword>
<proteinExistence type="inferred from homology"/>
<feature type="transmembrane region" description="Helical" evidence="9">
    <location>
        <begin position="229"/>
        <end position="248"/>
    </location>
</feature>
<evidence type="ECO:0000256" key="9">
    <source>
        <dbReference type="RuleBase" id="RU361157"/>
    </source>
</evidence>
<feature type="transmembrane region" description="Helical" evidence="9">
    <location>
        <begin position="141"/>
        <end position="165"/>
    </location>
</feature>
<feature type="transmembrane region" description="Helical" evidence="9">
    <location>
        <begin position="61"/>
        <end position="79"/>
    </location>
</feature>
<keyword evidence="6 9" id="KW-0812">Transmembrane</keyword>
<dbReference type="PANTHER" id="PTHR30413:SF8">
    <property type="entry name" value="TRANSPORT PERMEASE PROTEIN"/>
    <property type="match status" value="1"/>
</dbReference>
<comment type="similarity">
    <text evidence="2 9">Belongs to the ABC-2 integral membrane protein family.</text>
</comment>
<dbReference type="PROSITE" id="PS51012">
    <property type="entry name" value="ABC_TM2"/>
    <property type="match status" value="1"/>
</dbReference>
<keyword evidence="12" id="KW-1185">Reference proteome</keyword>
<sequence length="255" mass="29094">MRGLKVMWRVQVAVLLRETKTRFGKNKLGYLWAFVEPSAYVVILIFIRSEMHASVPFGENIYLFVLTGLLGYRLFISIADKTSSAISANQALLTYPIVKPVDTIFARIMLESITMLVVIMSFFFLLEMYSDNTVIHYPGDFLFSLLGGILLASAVGTLNSVVFLLLPVWERIWGLLKLPLLFLSGIFYMPKNMPPAIQNILSWNPLLNSIEWLRSSTYLSYDPLLSKQYVIWLSVSILVLGLILERLYRNVLVRA</sequence>
<name>A0ABU1MF30_9HYPH</name>
<evidence type="ECO:0000256" key="5">
    <source>
        <dbReference type="ARBA" id="ARBA00022519"/>
    </source>
</evidence>
<dbReference type="PANTHER" id="PTHR30413">
    <property type="entry name" value="INNER MEMBRANE TRANSPORT PERMEASE"/>
    <property type="match status" value="1"/>
</dbReference>
<evidence type="ECO:0000256" key="6">
    <source>
        <dbReference type="ARBA" id="ARBA00022692"/>
    </source>
</evidence>
<evidence type="ECO:0000313" key="11">
    <source>
        <dbReference type="EMBL" id="MDR6434668.1"/>
    </source>
</evidence>
<dbReference type="PRINTS" id="PR00164">
    <property type="entry name" value="ABC2TRNSPORT"/>
</dbReference>
<dbReference type="RefSeq" id="WP_310016137.1">
    <property type="nucleotide sequence ID" value="NZ_JAVDQT010000013.1"/>
</dbReference>
<dbReference type="InterPro" id="IPR013525">
    <property type="entry name" value="ABC2_TM"/>
</dbReference>
<feature type="domain" description="ABC transmembrane type-2" evidence="10">
    <location>
        <begin position="28"/>
        <end position="248"/>
    </location>
</feature>
<evidence type="ECO:0000256" key="7">
    <source>
        <dbReference type="ARBA" id="ARBA00022989"/>
    </source>
</evidence>
<keyword evidence="8 9" id="KW-0472">Membrane</keyword>
<evidence type="ECO:0000256" key="3">
    <source>
        <dbReference type="ARBA" id="ARBA00022448"/>
    </source>
</evidence>
<dbReference type="InterPro" id="IPR000412">
    <property type="entry name" value="ABC_2_transport"/>
</dbReference>